<evidence type="ECO:0008006" key="2">
    <source>
        <dbReference type="Google" id="ProtNLM"/>
    </source>
</evidence>
<proteinExistence type="predicted"/>
<sequence>MMFILGCMFGACVGLLLCALCITAGKGKDDEII</sequence>
<name>A0A8S5SD49_9CAUD</name>
<dbReference type="EMBL" id="BK032576">
    <property type="protein sequence ID" value="DAF48881.1"/>
    <property type="molecule type" value="Genomic_DNA"/>
</dbReference>
<organism evidence="1">
    <name type="scientific">Podoviridae sp. ct7Ex2</name>
    <dbReference type="NCBI Taxonomy" id="2827722"/>
    <lineage>
        <taxon>Viruses</taxon>
        <taxon>Duplodnaviria</taxon>
        <taxon>Heunggongvirae</taxon>
        <taxon>Uroviricota</taxon>
        <taxon>Caudoviricetes</taxon>
    </lineage>
</organism>
<protein>
    <recommendedName>
        <fullName evidence="2">DUF3789 domain-containing protein</fullName>
    </recommendedName>
</protein>
<reference evidence="1" key="1">
    <citation type="journal article" date="2021" name="Proc. Natl. Acad. Sci. U.S.A.">
        <title>A Catalog of Tens of Thousands of Viruses from Human Metagenomes Reveals Hidden Associations with Chronic Diseases.</title>
        <authorList>
            <person name="Tisza M.J."/>
            <person name="Buck C.B."/>
        </authorList>
    </citation>
    <scope>NUCLEOTIDE SEQUENCE</scope>
    <source>
        <strain evidence="1">Ct7Ex2</strain>
    </source>
</reference>
<accession>A0A8S5SD49</accession>
<evidence type="ECO:0000313" key="1">
    <source>
        <dbReference type="EMBL" id="DAF48881.1"/>
    </source>
</evidence>